<comment type="subunit">
    <text evidence="2">Interacts transiently with the RNA polymerase catalytic core formed by RpoA, RpoB, RpoC and RpoZ (2 alpha, 1 beta, 1 beta' and 1 omega subunit) to form the RNA polymerase holoenzyme that can initiate transcription.</text>
</comment>
<evidence type="ECO:0000256" key="6">
    <source>
        <dbReference type="SAM" id="MobiDB-lite"/>
    </source>
</evidence>
<evidence type="ECO:0000313" key="10">
    <source>
        <dbReference type="Proteomes" id="UP000241118"/>
    </source>
</evidence>
<evidence type="ECO:0000259" key="7">
    <source>
        <dbReference type="Pfam" id="PF04542"/>
    </source>
</evidence>
<keyword evidence="3" id="KW-0805">Transcription regulation</keyword>
<dbReference type="NCBIfam" id="TIGR02937">
    <property type="entry name" value="sigma70-ECF"/>
    <property type="match status" value="1"/>
</dbReference>
<dbReference type="EMBL" id="PYAX01000018">
    <property type="protein sequence ID" value="PSL51765.1"/>
    <property type="molecule type" value="Genomic_DNA"/>
</dbReference>
<dbReference type="Proteomes" id="UP000241118">
    <property type="component" value="Unassembled WGS sequence"/>
</dbReference>
<proteinExistence type="inferred from homology"/>
<dbReference type="OrthoDB" id="3211555at2"/>
<evidence type="ECO:0000313" key="9">
    <source>
        <dbReference type="EMBL" id="PSL51765.1"/>
    </source>
</evidence>
<dbReference type="InterPro" id="IPR036388">
    <property type="entry name" value="WH-like_DNA-bd_sf"/>
</dbReference>
<dbReference type="InterPro" id="IPR052704">
    <property type="entry name" value="ECF_Sigma-70_Domain"/>
</dbReference>
<dbReference type="SUPFAM" id="SSF88659">
    <property type="entry name" value="Sigma3 and sigma4 domains of RNA polymerase sigma factors"/>
    <property type="match status" value="1"/>
</dbReference>
<reference evidence="9 10" key="1">
    <citation type="submission" date="2018-03" db="EMBL/GenBank/DDBJ databases">
        <title>Genomic Encyclopedia of Type Strains, Phase III (KMG-III): the genomes of soil and plant-associated and newly described type strains.</title>
        <authorList>
            <person name="Whitman W."/>
        </authorList>
    </citation>
    <scope>NUCLEOTIDE SEQUENCE [LARGE SCALE GENOMIC DNA]</scope>
    <source>
        <strain evidence="9 10">CGMCC 4.7097</strain>
    </source>
</reference>
<dbReference type="SUPFAM" id="SSF54427">
    <property type="entry name" value="NTF2-like"/>
    <property type="match status" value="1"/>
</dbReference>
<dbReference type="Gene3D" id="3.10.450.50">
    <property type="match status" value="1"/>
</dbReference>
<dbReference type="InterPro" id="IPR013325">
    <property type="entry name" value="RNA_pol_sigma_r2"/>
</dbReference>
<organism evidence="9 10">
    <name type="scientific">Saccharothrix carnea</name>
    <dbReference type="NCBI Taxonomy" id="1280637"/>
    <lineage>
        <taxon>Bacteria</taxon>
        <taxon>Bacillati</taxon>
        <taxon>Actinomycetota</taxon>
        <taxon>Actinomycetes</taxon>
        <taxon>Pseudonocardiales</taxon>
        <taxon>Pseudonocardiaceae</taxon>
        <taxon>Saccharothrix</taxon>
    </lineage>
</organism>
<dbReference type="PANTHER" id="PTHR30173">
    <property type="entry name" value="SIGMA 19 FACTOR"/>
    <property type="match status" value="1"/>
</dbReference>
<dbReference type="GO" id="GO:0006352">
    <property type="term" value="P:DNA-templated transcription initiation"/>
    <property type="evidence" value="ECO:0007669"/>
    <property type="project" value="InterPro"/>
</dbReference>
<dbReference type="Pfam" id="PF04542">
    <property type="entry name" value="Sigma70_r2"/>
    <property type="match status" value="1"/>
</dbReference>
<comment type="similarity">
    <text evidence="1">Belongs to the sigma-70 factor family. ECF subfamily.</text>
</comment>
<accession>A0A2P8HZZ8</accession>
<dbReference type="GO" id="GO:0016987">
    <property type="term" value="F:sigma factor activity"/>
    <property type="evidence" value="ECO:0007669"/>
    <property type="project" value="UniProtKB-KW"/>
</dbReference>
<dbReference type="InterPro" id="IPR007627">
    <property type="entry name" value="RNA_pol_sigma70_r2"/>
</dbReference>
<evidence type="ECO:0000256" key="4">
    <source>
        <dbReference type="ARBA" id="ARBA00023082"/>
    </source>
</evidence>
<dbReference type="Gene3D" id="1.10.10.10">
    <property type="entry name" value="Winged helix-like DNA-binding domain superfamily/Winged helix DNA-binding domain"/>
    <property type="match status" value="1"/>
</dbReference>
<keyword evidence="5" id="KW-0804">Transcription</keyword>
<evidence type="ECO:0000256" key="3">
    <source>
        <dbReference type="ARBA" id="ARBA00023015"/>
    </source>
</evidence>
<dbReference type="InterPro" id="IPR014284">
    <property type="entry name" value="RNA_pol_sigma-70_dom"/>
</dbReference>
<dbReference type="Gene3D" id="1.10.1740.10">
    <property type="match status" value="1"/>
</dbReference>
<dbReference type="PANTHER" id="PTHR30173:SF43">
    <property type="entry name" value="ECF RNA POLYMERASE SIGMA FACTOR SIGI-RELATED"/>
    <property type="match status" value="1"/>
</dbReference>
<feature type="region of interest" description="Disordered" evidence="6">
    <location>
        <begin position="147"/>
        <end position="166"/>
    </location>
</feature>
<dbReference type="InterPro" id="IPR013324">
    <property type="entry name" value="RNA_pol_sigma_r3/r4-like"/>
</dbReference>
<dbReference type="SUPFAM" id="SSF88946">
    <property type="entry name" value="Sigma2 domain of RNA polymerase sigma factors"/>
    <property type="match status" value="1"/>
</dbReference>
<protein>
    <submittedName>
        <fullName evidence="9">RNA polymerase sigma-70 factor (ECF subfamily)</fullName>
    </submittedName>
</protein>
<dbReference type="InterPro" id="IPR032710">
    <property type="entry name" value="NTF2-like_dom_sf"/>
</dbReference>
<feature type="domain" description="RNA polymerase sigma-70 region 2" evidence="7">
    <location>
        <begin position="9"/>
        <end position="72"/>
    </location>
</feature>
<sequence length="287" mass="31450">MHDELAHRFEAHRGHLRAIAHRMLGSLPEAEDAVQETWLRLCRVDADDIDNLAAWLRTVLSRVCLDALRHRRARREDTADHLPDLPADDDPETEALLAESVGRALLVVLDSLTPAERVAFVLHDTFAVPFERIAPILGRSTATTKKLASRARHKVRGTTPPTDTEPARHRHIVDAFLSAARAGDFDALLTVLHPDVVRRADPAALPPGATVEIRGAHAVAAETVLLTANARHAEPALLDGRLGIVVAPRGRLRLALTVTIADDRITAYEVIADPARLRRLTVIPLLS</sequence>
<gene>
    <name evidence="9" type="ORF">B0I31_11878</name>
</gene>
<comment type="caution">
    <text evidence="9">The sequence shown here is derived from an EMBL/GenBank/DDBJ whole genome shotgun (WGS) entry which is preliminary data.</text>
</comment>
<name>A0A2P8HZZ8_SACCR</name>
<feature type="domain" description="RNA polymerase sigma factor 70 region 4 type 2" evidence="8">
    <location>
        <begin position="104"/>
        <end position="154"/>
    </location>
</feature>
<keyword evidence="10" id="KW-1185">Reference proteome</keyword>
<evidence type="ECO:0000256" key="2">
    <source>
        <dbReference type="ARBA" id="ARBA00011344"/>
    </source>
</evidence>
<dbReference type="InterPro" id="IPR013249">
    <property type="entry name" value="RNA_pol_sigma70_r4_t2"/>
</dbReference>
<evidence type="ECO:0000256" key="1">
    <source>
        <dbReference type="ARBA" id="ARBA00010641"/>
    </source>
</evidence>
<evidence type="ECO:0000259" key="8">
    <source>
        <dbReference type="Pfam" id="PF08281"/>
    </source>
</evidence>
<dbReference type="RefSeq" id="WP_106619638.1">
    <property type="nucleotide sequence ID" value="NZ_PYAX01000018.1"/>
</dbReference>
<evidence type="ECO:0000256" key="5">
    <source>
        <dbReference type="ARBA" id="ARBA00023163"/>
    </source>
</evidence>
<dbReference type="AlphaFoldDB" id="A0A2P8HZZ8"/>
<feature type="compositionally biased region" description="Basic residues" evidence="6">
    <location>
        <begin position="147"/>
        <end position="156"/>
    </location>
</feature>
<dbReference type="Pfam" id="PF08281">
    <property type="entry name" value="Sigma70_r4_2"/>
    <property type="match status" value="1"/>
</dbReference>
<dbReference type="GO" id="GO:0003677">
    <property type="term" value="F:DNA binding"/>
    <property type="evidence" value="ECO:0007669"/>
    <property type="project" value="InterPro"/>
</dbReference>
<keyword evidence="4" id="KW-0731">Sigma factor</keyword>